<dbReference type="GO" id="GO:0000974">
    <property type="term" value="C:Prp19 complex"/>
    <property type="evidence" value="ECO:0007669"/>
    <property type="project" value="InterPro"/>
</dbReference>
<dbReference type="SMART" id="SM00717">
    <property type="entry name" value="SANT"/>
    <property type="match status" value="2"/>
</dbReference>
<feature type="domain" description="Myb-like" evidence="13">
    <location>
        <begin position="67"/>
        <end position="116"/>
    </location>
</feature>
<feature type="region of interest" description="Disordered" evidence="11">
    <location>
        <begin position="124"/>
        <end position="167"/>
    </location>
</feature>
<protein>
    <recommendedName>
        <fullName evidence="8">Pre-mRNA-splicing factor CEF1</fullName>
    </recommendedName>
    <alternativeName>
        <fullName evidence="9">Pre-mRNA-splicing factor cef1</fullName>
    </alternativeName>
</protein>
<evidence type="ECO:0000256" key="2">
    <source>
        <dbReference type="ARBA" id="ARBA00022664"/>
    </source>
</evidence>
<dbReference type="PANTHER" id="PTHR45885">
    <property type="entry name" value="CELL DIVISION CYCLE 5-LIKE PROTEIN"/>
    <property type="match status" value="1"/>
</dbReference>
<dbReference type="OrthoDB" id="1410009at2759"/>
<feature type="compositionally biased region" description="Basic and acidic residues" evidence="11">
    <location>
        <begin position="141"/>
        <end position="164"/>
    </location>
</feature>
<keyword evidence="12" id="KW-0472">Membrane</keyword>
<proteinExistence type="inferred from homology"/>
<evidence type="ECO:0000313" key="16">
    <source>
        <dbReference type="Proteomes" id="UP000559256"/>
    </source>
</evidence>
<feature type="compositionally biased region" description="Pro residues" evidence="11">
    <location>
        <begin position="1016"/>
        <end position="1028"/>
    </location>
</feature>
<keyword evidence="4" id="KW-0677">Repeat</keyword>
<dbReference type="InterPro" id="IPR017930">
    <property type="entry name" value="Myb_dom"/>
</dbReference>
<dbReference type="Pfam" id="PF11831">
    <property type="entry name" value="Myb_Cef"/>
    <property type="match status" value="1"/>
</dbReference>
<comment type="similarity">
    <text evidence="1">Belongs to the CEF1 family.</text>
</comment>
<evidence type="ECO:0000256" key="12">
    <source>
        <dbReference type="SAM" id="Phobius"/>
    </source>
</evidence>
<organism evidence="15 16">
    <name type="scientific">Tetrapyrgos nigripes</name>
    <dbReference type="NCBI Taxonomy" id="182062"/>
    <lineage>
        <taxon>Eukaryota</taxon>
        <taxon>Fungi</taxon>
        <taxon>Dikarya</taxon>
        <taxon>Basidiomycota</taxon>
        <taxon>Agaricomycotina</taxon>
        <taxon>Agaricomycetes</taxon>
        <taxon>Agaricomycetidae</taxon>
        <taxon>Agaricales</taxon>
        <taxon>Marasmiineae</taxon>
        <taxon>Marasmiaceae</taxon>
        <taxon>Tetrapyrgos</taxon>
    </lineage>
</organism>
<dbReference type="InterPro" id="IPR021786">
    <property type="entry name" value="Cdc5p/Cef1_C"/>
</dbReference>
<keyword evidence="3" id="KW-0747">Spliceosome</keyword>
<dbReference type="InterPro" id="IPR001005">
    <property type="entry name" value="SANT/Myb"/>
</dbReference>
<dbReference type="GO" id="GO:0003677">
    <property type="term" value="F:DNA binding"/>
    <property type="evidence" value="ECO:0007669"/>
    <property type="project" value="UniProtKB-KW"/>
</dbReference>
<keyword evidence="7" id="KW-0539">Nucleus</keyword>
<keyword evidence="2" id="KW-0507">mRNA processing</keyword>
<evidence type="ECO:0000256" key="6">
    <source>
        <dbReference type="ARBA" id="ARBA00023187"/>
    </source>
</evidence>
<feature type="domain" description="Myb-like" evidence="13">
    <location>
        <begin position="6"/>
        <end position="66"/>
    </location>
</feature>
<dbReference type="CDD" id="cd00167">
    <property type="entry name" value="SANT"/>
    <property type="match status" value="1"/>
</dbReference>
<evidence type="ECO:0000259" key="14">
    <source>
        <dbReference type="PROSITE" id="PS51294"/>
    </source>
</evidence>
<evidence type="ECO:0000256" key="5">
    <source>
        <dbReference type="ARBA" id="ARBA00023125"/>
    </source>
</evidence>
<dbReference type="InterPro" id="IPR009057">
    <property type="entry name" value="Homeodomain-like_sf"/>
</dbReference>
<evidence type="ECO:0000313" key="15">
    <source>
        <dbReference type="EMBL" id="KAF5372914.1"/>
    </source>
</evidence>
<keyword evidence="16" id="KW-1185">Reference proteome</keyword>
<dbReference type="GO" id="GO:0005681">
    <property type="term" value="C:spliceosomal complex"/>
    <property type="evidence" value="ECO:0007669"/>
    <property type="project" value="UniProtKB-KW"/>
</dbReference>
<evidence type="ECO:0000256" key="10">
    <source>
        <dbReference type="SAM" id="Coils"/>
    </source>
</evidence>
<name>A0A8H5GXR3_9AGAR</name>
<dbReference type="InterPro" id="IPR047240">
    <property type="entry name" value="SANT_CDC5L_II"/>
</dbReference>
<comment type="caution">
    <text evidence="15">The sequence shown here is derived from an EMBL/GenBank/DDBJ whole genome shotgun (WGS) entry which is preliminary data.</text>
</comment>
<keyword evidence="10" id="KW-0175">Coiled coil</keyword>
<keyword evidence="5" id="KW-0238">DNA-binding</keyword>
<evidence type="ECO:0000256" key="3">
    <source>
        <dbReference type="ARBA" id="ARBA00022728"/>
    </source>
</evidence>
<dbReference type="EMBL" id="JAACJM010000004">
    <property type="protein sequence ID" value="KAF5372914.1"/>
    <property type="molecule type" value="Genomic_DNA"/>
</dbReference>
<dbReference type="PROSITE" id="PS50090">
    <property type="entry name" value="MYB_LIKE"/>
    <property type="match status" value="2"/>
</dbReference>
<evidence type="ECO:0000256" key="11">
    <source>
        <dbReference type="SAM" id="MobiDB-lite"/>
    </source>
</evidence>
<dbReference type="FunFam" id="1.10.10.60:FF:000021">
    <property type="entry name" value="CDC5 cell division cycle 5-like"/>
    <property type="match status" value="1"/>
</dbReference>
<feature type="domain" description="HTH myb-type" evidence="14">
    <location>
        <begin position="6"/>
        <end position="66"/>
    </location>
</feature>
<feature type="compositionally biased region" description="Low complexity" evidence="11">
    <location>
        <begin position="1029"/>
        <end position="1042"/>
    </location>
</feature>
<feature type="domain" description="HTH myb-type" evidence="14">
    <location>
        <begin position="67"/>
        <end position="120"/>
    </location>
</feature>
<reference evidence="15 16" key="1">
    <citation type="journal article" date="2020" name="ISME J.">
        <title>Uncovering the hidden diversity of litter-decomposition mechanisms in mushroom-forming fungi.</title>
        <authorList>
            <person name="Floudas D."/>
            <person name="Bentzer J."/>
            <person name="Ahren D."/>
            <person name="Johansson T."/>
            <person name="Persson P."/>
            <person name="Tunlid A."/>
        </authorList>
    </citation>
    <scope>NUCLEOTIDE SEQUENCE [LARGE SCALE GENOMIC DNA]</scope>
    <source>
        <strain evidence="15 16">CBS 291.85</strain>
    </source>
</reference>
<evidence type="ECO:0000256" key="1">
    <source>
        <dbReference type="ARBA" id="ARBA00010506"/>
    </source>
</evidence>
<dbReference type="InterPro" id="IPR047242">
    <property type="entry name" value="CDC5L/Cef1"/>
</dbReference>
<feature type="transmembrane region" description="Helical" evidence="12">
    <location>
        <begin position="901"/>
        <end position="924"/>
    </location>
</feature>
<dbReference type="PANTHER" id="PTHR45885:SF1">
    <property type="entry name" value="CELL DIVISION CYCLE 5-LIKE PROTEIN"/>
    <property type="match status" value="1"/>
</dbReference>
<dbReference type="GO" id="GO:0000398">
    <property type="term" value="P:mRNA splicing, via spliceosome"/>
    <property type="evidence" value="ECO:0007669"/>
    <property type="project" value="InterPro"/>
</dbReference>
<keyword evidence="12" id="KW-1133">Transmembrane helix</keyword>
<feature type="compositionally biased region" description="Polar residues" evidence="11">
    <location>
        <begin position="478"/>
        <end position="490"/>
    </location>
</feature>
<gene>
    <name evidence="15" type="ORF">D9758_001762</name>
</gene>
<dbReference type="SUPFAM" id="SSF46689">
    <property type="entry name" value="Homeodomain-like"/>
    <property type="match status" value="1"/>
</dbReference>
<feature type="compositionally biased region" description="Basic and acidic residues" evidence="11">
    <location>
        <begin position="273"/>
        <end position="288"/>
    </location>
</feature>
<dbReference type="Gene3D" id="1.10.10.60">
    <property type="entry name" value="Homeodomain-like"/>
    <property type="match status" value="2"/>
</dbReference>
<feature type="region of interest" description="Disordered" evidence="11">
    <location>
        <begin position="257"/>
        <end position="307"/>
    </location>
</feature>
<feature type="region of interest" description="Disordered" evidence="11">
    <location>
        <begin position="1006"/>
        <end position="1054"/>
    </location>
</feature>
<keyword evidence="6" id="KW-0508">mRNA splicing</keyword>
<feature type="coiled-coil region" evidence="10">
    <location>
        <begin position="790"/>
        <end position="853"/>
    </location>
</feature>
<feature type="region of interest" description="Disordered" evidence="11">
    <location>
        <begin position="407"/>
        <end position="497"/>
    </location>
</feature>
<evidence type="ECO:0000256" key="8">
    <source>
        <dbReference type="ARBA" id="ARBA00034837"/>
    </source>
</evidence>
<evidence type="ECO:0000256" key="4">
    <source>
        <dbReference type="ARBA" id="ARBA00022737"/>
    </source>
</evidence>
<dbReference type="AlphaFoldDB" id="A0A8H5GXR3"/>
<sequence length="1151" mass="127612">MVIMVRIIIKGGVWKNTEDEVLKAAIAKYGKNQWQVPDPPHPLARISSLLVRKTPKQCKARWYEWLDPSIKKTEWSKTEDEKLLHLAKLMPTQWRTIAPIVGRTATQCLERYQKLLDEAEAKENEELGLTGPSDDIGPSADDVRRLRPGEIDPDPETKPARPDPIDMDEDEKEMLSEARARLANTQGKKAKRKARERQLEEARRLAVLQKKRELKAAGIMFTDNDLSMRHKTKKKGMDYNADIPFEKKAAPGFYDTSEEQARVAAPPVGQTLRRLENKRKPDEEEAERKKRQRKNASGKEGEHQTKFIAARDAQIQKLKEAESIGRRQKLMLPGAQVGEAELEDIVKIGMAGENAKALVNGGSDASGKLLSEYEGLENARMARTPRTAPQQDNVLTEARNLRNMTIAQTPLLGEENTPVHQGRDGGTGFEGATPRHQVAFTPNPLATPLRAEGDVSATPRGDGRPSATPLRTPMRDSLSINPDNYVQTGATPREQRSAKRALQASFMNLPKPENNFELLVPEDEDEDDVAQGKVSVEEDAAERDARLKRAQEEEQKRILARRSQVIRLGLPRPPNVDPVDLLEQLSLEEGDGDDLDEARKLVNLELASLLQHDSIEHPIPGTSRPGSSKSTYEMPDDEAIDIAKNLIHYELASLTGYPQAPPEQVRQGLLALSSVDDIDDKASWAFVRPSLVFNPHTRTWVEPERLSAADRVAGYSAQLNETRDQMTQDAHKVAKAEKKLGVALGGYQARSQALSKRITDAFAELQKTQHEYQSFSRLQANEMAVGPRRVAALKEEVEKLEHRERLLQERYSELDAERRESDSRVAVLEEKMMAEAEALNEAHLAAMEGVEADEHMIIPANLINFVCLKAVNMLANASTTTVFLDEPTASPTSNTVHGDNIPVGAIAGGTAGGVILALIVVWFWKVWGKSIKRTEAKKKNEADALRTMKQNTLQNTYSKPRARTRSFSPLFWPPSETKVKFATPNQGESSFETRKVSPDTFLTRQVLLKPSRPKPLRPLDPPSEPKPTLPVTAPATVPGKLKLPPPVKLPHKPSATTISSASVYSAESGEDYRRSKPSTFHSIVAALGNFSSDAVQNATRTSQIGNRLSVASNWSFFSRGTRGTQNRLSQATSASAYSQSDAQSSVVGVAY</sequence>
<accession>A0A8H5GXR3</accession>
<dbReference type="Pfam" id="PF00249">
    <property type="entry name" value="Myb_DNA-binding"/>
    <property type="match status" value="2"/>
</dbReference>
<dbReference type="PROSITE" id="PS51294">
    <property type="entry name" value="HTH_MYB"/>
    <property type="match status" value="2"/>
</dbReference>
<evidence type="ECO:0000256" key="9">
    <source>
        <dbReference type="ARBA" id="ARBA00069095"/>
    </source>
</evidence>
<evidence type="ECO:0000256" key="7">
    <source>
        <dbReference type="ARBA" id="ARBA00023242"/>
    </source>
</evidence>
<keyword evidence="12" id="KW-0812">Transmembrane</keyword>
<evidence type="ECO:0000259" key="13">
    <source>
        <dbReference type="PROSITE" id="PS50090"/>
    </source>
</evidence>
<dbReference type="Proteomes" id="UP000559256">
    <property type="component" value="Unassembled WGS sequence"/>
</dbReference>
<dbReference type="CDD" id="cd11659">
    <property type="entry name" value="SANT_CDC5_II"/>
    <property type="match status" value="1"/>
</dbReference>